<evidence type="ECO:0000313" key="2">
    <source>
        <dbReference type="EMBL" id="MFD0998744.1"/>
    </source>
</evidence>
<proteinExistence type="predicted"/>
<accession>A0ABW3JY44</accession>
<keyword evidence="1" id="KW-0732">Signal</keyword>
<keyword evidence="3" id="KW-1185">Reference proteome</keyword>
<comment type="caution">
    <text evidence="2">The sequence shown here is derived from an EMBL/GenBank/DDBJ whole genome shotgun (WGS) entry which is preliminary data.</text>
</comment>
<feature type="signal peptide" evidence="1">
    <location>
        <begin position="1"/>
        <end position="19"/>
    </location>
</feature>
<evidence type="ECO:0000256" key="1">
    <source>
        <dbReference type="SAM" id="SignalP"/>
    </source>
</evidence>
<organism evidence="2 3">
    <name type="scientific">Ohtaekwangia kribbensis</name>
    <dbReference type="NCBI Taxonomy" id="688913"/>
    <lineage>
        <taxon>Bacteria</taxon>
        <taxon>Pseudomonadati</taxon>
        <taxon>Bacteroidota</taxon>
        <taxon>Cytophagia</taxon>
        <taxon>Cytophagales</taxon>
        <taxon>Fulvivirgaceae</taxon>
        <taxon>Ohtaekwangia</taxon>
    </lineage>
</organism>
<feature type="chain" id="PRO_5045575647" evidence="1">
    <location>
        <begin position="20"/>
        <end position="125"/>
    </location>
</feature>
<dbReference type="EMBL" id="JBHTKA010000001">
    <property type="protein sequence ID" value="MFD0998744.1"/>
    <property type="molecule type" value="Genomic_DNA"/>
</dbReference>
<dbReference type="RefSeq" id="WP_377575949.1">
    <property type="nucleotide sequence ID" value="NZ_JBHTKA010000001.1"/>
</dbReference>
<gene>
    <name evidence="2" type="ORF">ACFQ21_05475</name>
</gene>
<evidence type="ECO:0000313" key="3">
    <source>
        <dbReference type="Proteomes" id="UP001597112"/>
    </source>
</evidence>
<reference evidence="3" key="1">
    <citation type="journal article" date="2019" name="Int. J. Syst. Evol. Microbiol.">
        <title>The Global Catalogue of Microorganisms (GCM) 10K type strain sequencing project: providing services to taxonomists for standard genome sequencing and annotation.</title>
        <authorList>
            <consortium name="The Broad Institute Genomics Platform"/>
            <consortium name="The Broad Institute Genome Sequencing Center for Infectious Disease"/>
            <person name="Wu L."/>
            <person name="Ma J."/>
        </authorList>
    </citation>
    <scope>NUCLEOTIDE SEQUENCE [LARGE SCALE GENOMIC DNA]</scope>
    <source>
        <strain evidence="3">CCUG 58938</strain>
    </source>
</reference>
<name>A0ABW3JY44_9BACT</name>
<sequence>MKQVGLIMLLCFTSFYAIAQSSVEIPKKEFTVHADAQAVDIAAGSTGKINLQIMRSKNFQKSEASFRVASSLPEGITIRYDAQNESDYAAVITTTAQVTPGTYQVIMNCTIHNKTKGVIVKLKII</sequence>
<dbReference type="Proteomes" id="UP001597112">
    <property type="component" value="Unassembled WGS sequence"/>
</dbReference>
<protein>
    <submittedName>
        <fullName evidence="2">Uncharacterized protein</fullName>
    </submittedName>
</protein>